<dbReference type="STRING" id="260552.Mag101_09945"/>
<dbReference type="AlphaFoldDB" id="A0A1Q2M9Z7"/>
<accession>A0A1Q2M9Z7</accession>
<dbReference type="KEGG" id="maga:Mag101_09945"/>
<dbReference type="SUPFAM" id="SSF75304">
    <property type="entry name" value="Amidase signature (AS) enzymes"/>
    <property type="match status" value="1"/>
</dbReference>
<reference evidence="2" key="1">
    <citation type="submission" date="2017-02" db="EMBL/GenBank/DDBJ databases">
        <title>Genome of Microbulbifer agarilyticus GP101.</title>
        <authorList>
            <person name="Jung J."/>
            <person name="Bae S.S."/>
            <person name="Baek K."/>
        </authorList>
    </citation>
    <scope>NUCLEOTIDE SEQUENCE [LARGE SCALE GENOMIC DNA]</scope>
    <source>
        <strain evidence="2">GP101</strain>
    </source>
</reference>
<dbReference type="InterPro" id="IPR000120">
    <property type="entry name" value="Amidase"/>
</dbReference>
<gene>
    <name evidence="2" type="ORF">Mag101_09945</name>
</gene>
<evidence type="ECO:0000259" key="1">
    <source>
        <dbReference type="Pfam" id="PF01425"/>
    </source>
</evidence>
<dbReference type="Gene3D" id="3.90.1300.10">
    <property type="entry name" value="Amidase signature (AS) domain"/>
    <property type="match status" value="1"/>
</dbReference>
<keyword evidence="3" id="KW-1185">Reference proteome</keyword>
<dbReference type="InterPro" id="IPR023631">
    <property type="entry name" value="Amidase_dom"/>
</dbReference>
<organism evidence="2 3">
    <name type="scientific">Microbulbifer agarilyticus</name>
    <dbReference type="NCBI Taxonomy" id="260552"/>
    <lineage>
        <taxon>Bacteria</taxon>
        <taxon>Pseudomonadati</taxon>
        <taxon>Pseudomonadota</taxon>
        <taxon>Gammaproteobacteria</taxon>
        <taxon>Cellvibrionales</taxon>
        <taxon>Microbulbiferaceae</taxon>
        <taxon>Microbulbifer</taxon>
    </lineage>
</organism>
<name>A0A1Q2M9Z7_9GAMM</name>
<dbReference type="Proteomes" id="UP000188219">
    <property type="component" value="Chromosome"/>
</dbReference>
<proteinExistence type="predicted"/>
<dbReference type="PANTHER" id="PTHR11895">
    <property type="entry name" value="TRANSAMIDASE"/>
    <property type="match status" value="1"/>
</dbReference>
<dbReference type="PANTHER" id="PTHR11895:SF67">
    <property type="entry name" value="AMIDASE DOMAIN-CONTAINING PROTEIN"/>
    <property type="match status" value="1"/>
</dbReference>
<dbReference type="GO" id="GO:0003824">
    <property type="term" value="F:catalytic activity"/>
    <property type="evidence" value="ECO:0007669"/>
    <property type="project" value="InterPro"/>
</dbReference>
<dbReference type="Pfam" id="PF01425">
    <property type="entry name" value="Amidase"/>
    <property type="match status" value="1"/>
</dbReference>
<feature type="domain" description="Amidase" evidence="1">
    <location>
        <begin position="6"/>
        <end position="410"/>
    </location>
</feature>
<sequence length="429" mass="44997">MSSQALTARTLAAIADSQQGINAFLYIDREGAMNAAREADVRRRMGKPLSMFDGLTCAVKDNIDVAGMPTSNGLGYGDTAPLAREDAPVVARLRAAGVIILGKLNMHEVALGATNDNPHWGRCENPLRAGYTPGGSSGGSGAAVAAGLCAFALGTDTMGSVRIPASYCGVAGLKPGREGLTTAGVTRLCRQLDTVGPLARSARDLRELWPILNGTANNQVPPARRTDLGSVRWAVLEDCAGVGVEEGISEAFRDLAKRLPGAGHVPLNFSAIDFSAIRRAGLLLCEAEANVTFSAERQRQPQLFSEQLRGLMQWGAERSAPELVQASDKVQAAGDWLRQQLQNVDFLLTPTAPQTAFPFEQAVPVNQANLTSVANMAGLPAISIPLGDSAEGLPFGLQVIGAVGSEVALLAISVALQEWLAEHDLAVTA</sequence>
<evidence type="ECO:0000313" key="2">
    <source>
        <dbReference type="EMBL" id="AQQ69490.1"/>
    </source>
</evidence>
<dbReference type="eggNOG" id="COG0154">
    <property type="taxonomic scope" value="Bacteria"/>
</dbReference>
<dbReference type="EMBL" id="CP019650">
    <property type="protein sequence ID" value="AQQ69490.1"/>
    <property type="molecule type" value="Genomic_DNA"/>
</dbReference>
<protein>
    <recommendedName>
        <fullName evidence="1">Amidase domain-containing protein</fullName>
    </recommendedName>
</protein>
<evidence type="ECO:0000313" key="3">
    <source>
        <dbReference type="Proteomes" id="UP000188219"/>
    </source>
</evidence>
<dbReference type="InterPro" id="IPR036928">
    <property type="entry name" value="AS_sf"/>
</dbReference>